<accession>A0ABV0LZE2</accession>
<dbReference type="InterPro" id="IPR016181">
    <property type="entry name" value="Acyl_CoA_acyltransferase"/>
</dbReference>
<organism evidence="4 5">
    <name type="scientific">Neorhizobium phenanthreniclasticum</name>
    <dbReference type="NCBI Taxonomy" id="3157917"/>
    <lineage>
        <taxon>Bacteria</taxon>
        <taxon>Pseudomonadati</taxon>
        <taxon>Pseudomonadota</taxon>
        <taxon>Alphaproteobacteria</taxon>
        <taxon>Hyphomicrobiales</taxon>
        <taxon>Rhizobiaceae</taxon>
        <taxon>Rhizobium/Agrobacterium group</taxon>
        <taxon>Neorhizobium</taxon>
    </lineage>
</organism>
<keyword evidence="1" id="KW-0808">Transferase</keyword>
<dbReference type="Proteomes" id="UP001496627">
    <property type="component" value="Unassembled WGS sequence"/>
</dbReference>
<dbReference type="EMBL" id="JBEAAL010000004">
    <property type="protein sequence ID" value="MEQ1404969.1"/>
    <property type="molecule type" value="Genomic_DNA"/>
</dbReference>
<keyword evidence="5" id="KW-1185">Reference proteome</keyword>
<evidence type="ECO:0000259" key="3">
    <source>
        <dbReference type="PROSITE" id="PS51186"/>
    </source>
</evidence>
<dbReference type="PANTHER" id="PTHR10545:SF29">
    <property type="entry name" value="GH14572P-RELATED"/>
    <property type="match status" value="1"/>
</dbReference>
<comment type="caution">
    <text evidence="4">The sequence shown here is derived from an EMBL/GenBank/DDBJ whole genome shotgun (WGS) entry which is preliminary data.</text>
</comment>
<evidence type="ECO:0000256" key="2">
    <source>
        <dbReference type="ARBA" id="ARBA00023315"/>
    </source>
</evidence>
<evidence type="ECO:0000313" key="4">
    <source>
        <dbReference type="EMBL" id="MEQ1404969.1"/>
    </source>
</evidence>
<name>A0ABV0LZE2_9HYPH</name>
<dbReference type="InterPro" id="IPR000182">
    <property type="entry name" value="GNAT_dom"/>
</dbReference>
<dbReference type="SUPFAM" id="SSF55729">
    <property type="entry name" value="Acyl-CoA N-acyltransferases (Nat)"/>
    <property type="match status" value="1"/>
</dbReference>
<dbReference type="CDD" id="cd04301">
    <property type="entry name" value="NAT_SF"/>
    <property type="match status" value="1"/>
</dbReference>
<keyword evidence="2" id="KW-0012">Acyltransferase</keyword>
<gene>
    <name evidence="4" type="ORF">ABK249_08495</name>
</gene>
<proteinExistence type="predicted"/>
<dbReference type="InterPro" id="IPR051016">
    <property type="entry name" value="Diverse_Substrate_AcTransf"/>
</dbReference>
<dbReference type="PROSITE" id="PS51186">
    <property type="entry name" value="GNAT"/>
    <property type="match status" value="1"/>
</dbReference>
<dbReference type="Pfam" id="PF00583">
    <property type="entry name" value="Acetyltransf_1"/>
    <property type="match status" value="1"/>
</dbReference>
<dbReference type="PANTHER" id="PTHR10545">
    <property type="entry name" value="DIAMINE N-ACETYLTRANSFERASE"/>
    <property type="match status" value="1"/>
</dbReference>
<protein>
    <submittedName>
        <fullName evidence="4">GNAT family N-acetyltransferase</fullName>
    </submittedName>
</protein>
<dbReference type="RefSeq" id="WP_348862574.1">
    <property type="nucleotide sequence ID" value="NZ_JBEAAL010000004.1"/>
</dbReference>
<evidence type="ECO:0000256" key="1">
    <source>
        <dbReference type="ARBA" id="ARBA00022679"/>
    </source>
</evidence>
<feature type="domain" description="N-acetyltransferase" evidence="3">
    <location>
        <begin position="3"/>
        <end position="164"/>
    </location>
</feature>
<evidence type="ECO:0000313" key="5">
    <source>
        <dbReference type="Proteomes" id="UP001496627"/>
    </source>
</evidence>
<dbReference type="Gene3D" id="3.40.630.30">
    <property type="match status" value="1"/>
</dbReference>
<sequence>MSVVIRLLEPRDSLISSLAAVMQEMQDHYQVPSPTYPEIVAGIEGRPPGAEILIAAENDALVGFAAFSGIYPGPYLRPGLFLKELYVGNRHRDKGFGRLLMRALASVARDRGLSRIDWTADPENLRLLSFYDDIGGSRKPDKLFYRLDKSALDRLADAMGEAAEQ</sequence>
<reference evidence="4 5" key="1">
    <citation type="submission" date="2024-05" db="EMBL/GenBank/DDBJ databases">
        <title>Neorhizobium sp. Rsf11, a plant growth promoting and heavy metal resistant PAH-degrader.</title>
        <authorList>
            <person name="Golubev S.N."/>
            <person name="Muratova A.Y."/>
            <person name="Markelova M.I."/>
        </authorList>
    </citation>
    <scope>NUCLEOTIDE SEQUENCE [LARGE SCALE GENOMIC DNA]</scope>
    <source>
        <strain evidence="4 5">Rsf11</strain>
    </source>
</reference>